<dbReference type="VEuPathDB" id="VectorBase:GPAI014406"/>
<protein>
    <submittedName>
        <fullName evidence="1">Uncharacterized protein</fullName>
    </submittedName>
</protein>
<dbReference type="EnsemblMetazoa" id="GPAI014406-RA">
    <property type="protein sequence ID" value="GPAI014406-PA"/>
    <property type="gene ID" value="GPAI014406"/>
</dbReference>
<organism evidence="1 2">
    <name type="scientific">Glossina pallidipes</name>
    <name type="common">Tsetse fly</name>
    <dbReference type="NCBI Taxonomy" id="7398"/>
    <lineage>
        <taxon>Eukaryota</taxon>
        <taxon>Metazoa</taxon>
        <taxon>Ecdysozoa</taxon>
        <taxon>Arthropoda</taxon>
        <taxon>Hexapoda</taxon>
        <taxon>Insecta</taxon>
        <taxon>Pterygota</taxon>
        <taxon>Neoptera</taxon>
        <taxon>Endopterygota</taxon>
        <taxon>Diptera</taxon>
        <taxon>Brachycera</taxon>
        <taxon>Muscomorpha</taxon>
        <taxon>Hippoboscoidea</taxon>
        <taxon>Glossinidae</taxon>
        <taxon>Glossina</taxon>
    </lineage>
</organism>
<name>A0A1A9ZGZ6_GLOPL</name>
<keyword evidence="2" id="KW-1185">Reference proteome</keyword>
<dbReference type="Proteomes" id="UP000092445">
    <property type="component" value="Unassembled WGS sequence"/>
</dbReference>
<reference evidence="2" key="1">
    <citation type="submission" date="2014-03" db="EMBL/GenBank/DDBJ databases">
        <authorList>
            <person name="Aksoy S."/>
            <person name="Warren W."/>
            <person name="Wilson R.K."/>
        </authorList>
    </citation>
    <scope>NUCLEOTIDE SEQUENCE [LARGE SCALE GENOMIC DNA]</scope>
    <source>
        <strain evidence="2">IAEA</strain>
    </source>
</reference>
<evidence type="ECO:0000313" key="1">
    <source>
        <dbReference type="EnsemblMetazoa" id="GPAI014406-PA"/>
    </source>
</evidence>
<evidence type="ECO:0000313" key="2">
    <source>
        <dbReference type="Proteomes" id="UP000092445"/>
    </source>
</evidence>
<accession>A0A1A9ZGZ6</accession>
<dbReference type="AlphaFoldDB" id="A0A1A9ZGZ6"/>
<proteinExistence type="predicted"/>
<sequence length="110" mass="12698">MEFYITHNHRYFTSKARNAYQIVISATLAAVINLSAAEILNTRYSPKHLIAHLTKVTITMKPFYKYLGAQHLQLLNELFHANLESTKRSRAIKEEVNSRCPLSDEITVDY</sequence>
<reference evidence="1" key="2">
    <citation type="submission" date="2020-05" db="UniProtKB">
        <authorList>
            <consortium name="EnsemblMetazoa"/>
        </authorList>
    </citation>
    <scope>IDENTIFICATION</scope>
    <source>
        <strain evidence="1">IAEA</strain>
    </source>
</reference>